<comment type="caution">
    <text evidence="2">The sequence shown here is derived from an EMBL/GenBank/DDBJ whole genome shotgun (WGS) entry which is preliminary data.</text>
</comment>
<name>A0ABW9RVJ4_9BACT</name>
<accession>A0ABW9RVJ4</accession>
<reference evidence="2 3" key="1">
    <citation type="submission" date="2019-02" db="EMBL/GenBank/DDBJ databases">
        <authorList>
            <person name="Goldberg S.R."/>
            <person name="Haltli B.A."/>
            <person name="Correa H."/>
            <person name="Russell K.G."/>
        </authorList>
    </citation>
    <scope>NUCLEOTIDE SEQUENCE [LARGE SCALE GENOMIC DNA]</scope>
    <source>
        <strain evidence="2 3">JCM 16186</strain>
    </source>
</reference>
<proteinExistence type="predicted"/>
<evidence type="ECO:0000313" key="3">
    <source>
        <dbReference type="Proteomes" id="UP000798808"/>
    </source>
</evidence>
<dbReference type="EMBL" id="SMLW01000658">
    <property type="protein sequence ID" value="MTI28252.1"/>
    <property type="molecule type" value="Genomic_DNA"/>
</dbReference>
<dbReference type="Proteomes" id="UP000798808">
    <property type="component" value="Unassembled WGS sequence"/>
</dbReference>
<evidence type="ECO:0000259" key="1">
    <source>
        <dbReference type="Pfam" id="PF18962"/>
    </source>
</evidence>
<organism evidence="2 3">
    <name type="scientific">Fulvivirga kasyanovii</name>
    <dbReference type="NCBI Taxonomy" id="396812"/>
    <lineage>
        <taxon>Bacteria</taxon>
        <taxon>Pseudomonadati</taxon>
        <taxon>Bacteroidota</taxon>
        <taxon>Cytophagia</taxon>
        <taxon>Cytophagales</taxon>
        <taxon>Fulvivirgaceae</taxon>
        <taxon>Fulvivirga</taxon>
    </lineage>
</organism>
<dbReference type="Pfam" id="PF18962">
    <property type="entry name" value="Por_Secre_tail"/>
    <property type="match status" value="1"/>
</dbReference>
<protein>
    <submittedName>
        <fullName evidence="2">T9SS type A sorting domain-containing protein</fullName>
    </submittedName>
</protein>
<gene>
    <name evidence="2" type="ORF">E1163_25070</name>
</gene>
<evidence type="ECO:0000313" key="2">
    <source>
        <dbReference type="EMBL" id="MTI28252.1"/>
    </source>
</evidence>
<feature type="domain" description="Secretion system C-terminal sorting" evidence="1">
    <location>
        <begin position="425"/>
        <end position="494"/>
    </location>
</feature>
<dbReference type="InterPro" id="IPR026444">
    <property type="entry name" value="Secre_tail"/>
</dbReference>
<keyword evidence="3" id="KW-1185">Reference proteome</keyword>
<sequence length="503" mass="56106">MKLLHFPYLILLLLLNSPVLFSQKQANNWYFGNQAAITFSQNAPQPIYTSRANSIGATASVSDSNGNLLFYSNGESLWNANHEIMLNGDSLTGSKDATNAAYSVPNPQNAQEYYLFTIQTDPYVNVQDFRKAAVYYSVINMNMDHGRGGIDKNRKNILLRDSVTEKIAAVPHNNGRDFWLLMHEIGNNNFPVYKITSTGISFSHSTPIGSPHIYNLTELQGHMKASPDNSKLAVTLRAYNPKTQSPASAPFEIFDFDNASGTLSNVQNLGYYSLQYGVSFSPNSELVYLHGFTETGVNAGDLLYQFNLNASDPQSTRKGLLRTNSQAQDYFGLANFSLQLGPDGRLYGAGNLKQTSEQARNILLVINQPNETGQASNVEIVSFDWEEQRIGIDLPNFIQSIFEDLKPTDNPNAPCLEESSLFLKPNPAKGSLQVELTSRCFKPYYLTIYNVSGQTLGKYFINTRESPKIDLNHLAPGLYMLIIELPEQRMVKKLLKIDPETEN</sequence>
<dbReference type="NCBIfam" id="TIGR04183">
    <property type="entry name" value="Por_Secre_tail"/>
    <property type="match status" value="1"/>
</dbReference>